<accession>A0A382ST78</accession>
<organism evidence="1">
    <name type="scientific">marine metagenome</name>
    <dbReference type="NCBI Taxonomy" id="408172"/>
    <lineage>
        <taxon>unclassified sequences</taxon>
        <taxon>metagenomes</taxon>
        <taxon>ecological metagenomes</taxon>
    </lineage>
</organism>
<reference evidence="1" key="1">
    <citation type="submission" date="2018-05" db="EMBL/GenBank/DDBJ databases">
        <authorList>
            <person name="Lanie J.A."/>
            <person name="Ng W.-L."/>
            <person name="Kazmierczak K.M."/>
            <person name="Andrzejewski T.M."/>
            <person name="Davidsen T.M."/>
            <person name="Wayne K.J."/>
            <person name="Tettelin H."/>
            <person name="Glass J.I."/>
            <person name="Rusch D."/>
            <person name="Podicherti R."/>
            <person name="Tsui H.-C.T."/>
            <person name="Winkler M.E."/>
        </authorList>
    </citation>
    <scope>NUCLEOTIDE SEQUENCE</scope>
</reference>
<dbReference type="EMBL" id="UINC01130981">
    <property type="protein sequence ID" value="SVD12407.1"/>
    <property type="molecule type" value="Genomic_DNA"/>
</dbReference>
<protein>
    <submittedName>
        <fullName evidence="1">Uncharacterized protein</fullName>
    </submittedName>
</protein>
<dbReference type="AlphaFoldDB" id="A0A382ST78"/>
<name>A0A382ST78_9ZZZZ</name>
<sequence>ASAMARRIEGVGWVTVSLRRSISINLHLAPNGHILSA</sequence>
<gene>
    <name evidence="1" type="ORF">METZ01_LOCUS365261</name>
</gene>
<proteinExistence type="predicted"/>
<evidence type="ECO:0000313" key="1">
    <source>
        <dbReference type="EMBL" id="SVD12407.1"/>
    </source>
</evidence>
<feature type="non-terminal residue" evidence="1">
    <location>
        <position position="1"/>
    </location>
</feature>